<keyword evidence="7" id="KW-1185">Reference proteome</keyword>
<dbReference type="GO" id="GO:0004776">
    <property type="term" value="F:succinate-CoA ligase (GDP-forming) activity"/>
    <property type="evidence" value="ECO:0007669"/>
    <property type="project" value="TreeGrafter"/>
</dbReference>
<dbReference type="InterPro" id="IPR005811">
    <property type="entry name" value="SUCC_ACL_C"/>
</dbReference>
<reference evidence="6" key="1">
    <citation type="submission" date="2021-03" db="EMBL/GenBank/DDBJ databases">
        <authorList>
            <person name="So Y."/>
        </authorList>
    </citation>
    <scope>NUCLEOTIDE SEQUENCE</scope>
    <source>
        <strain evidence="6">SG15</strain>
    </source>
</reference>
<dbReference type="InterPro" id="IPR033847">
    <property type="entry name" value="Citrt_syn/SCS-alpha_CS"/>
</dbReference>
<dbReference type="Proteomes" id="UP000677537">
    <property type="component" value="Unassembled WGS sequence"/>
</dbReference>
<evidence type="ECO:0000313" key="6">
    <source>
        <dbReference type="EMBL" id="MBP0494940.1"/>
    </source>
</evidence>
<dbReference type="EMBL" id="JAGIZA010000013">
    <property type="protein sequence ID" value="MBP0494940.1"/>
    <property type="molecule type" value="Genomic_DNA"/>
</dbReference>
<evidence type="ECO:0000313" key="7">
    <source>
        <dbReference type="Proteomes" id="UP000677537"/>
    </source>
</evidence>
<dbReference type="InterPro" id="IPR036291">
    <property type="entry name" value="NAD(P)-bd_dom_sf"/>
</dbReference>
<evidence type="ECO:0000256" key="2">
    <source>
        <dbReference type="ARBA" id="ARBA00022598"/>
    </source>
</evidence>
<keyword evidence="3" id="KW-0547">Nucleotide-binding</keyword>
<feature type="active site" description="Tele-phosphohistidine intermediate" evidence="4">
    <location>
        <position position="249"/>
    </location>
</feature>
<dbReference type="SUPFAM" id="SSF52210">
    <property type="entry name" value="Succinyl-CoA synthetase domains"/>
    <property type="match status" value="1"/>
</dbReference>
<dbReference type="GO" id="GO:0004775">
    <property type="term" value="F:succinate-CoA ligase (ADP-forming) activity"/>
    <property type="evidence" value="ECO:0007669"/>
    <property type="project" value="TreeGrafter"/>
</dbReference>
<dbReference type="PIRSF" id="PIRSF001553">
    <property type="entry name" value="SucCS_alpha"/>
    <property type="match status" value="1"/>
</dbReference>
<comment type="caution">
    <text evidence="6">The sequence shown here is derived from an EMBL/GenBank/DDBJ whole genome shotgun (WGS) entry which is preliminary data.</text>
</comment>
<dbReference type="SUPFAM" id="SSF51735">
    <property type="entry name" value="NAD(P)-binding Rossmann-fold domains"/>
    <property type="match status" value="1"/>
</dbReference>
<sequence length="289" mass="29134">MIPSLSAGTKVLVLGLTGRMGRAHAARMRAYGTNIVGGTAIRVGTAEEQDGLPIFPDITAAVAATGARAAIAMTPPGGTRAAAESAFAAGISLLVTVAEGVPVHDALAIGRAARAAGVTWVGSSTPGLAVPGATKIGFLPDVALRPGEIGLMSKSGTLSYEVGYRMAARGLGQSLWVGVGGDPVKGTRFADLLPVFQADPRTRAMVLVGEVGGAEEEEFADALTATRGAKPVLAVIAGREAKEGVSMGHAGALTWGEFGTYASKRARLTAAGARCFDNVEALVEALAQG</sequence>
<keyword evidence="1" id="KW-0816">Tricarboxylic acid cycle</keyword>
<dbReference type="PROSITE" id="PS01216">
    <property type="entry name" value="SUCCINYL_COA_LIG_1"/>
    <property type="match status" value="1"/>
</dbReference>
<proteinExistence type="predicted"/>
<gene>
    <name evidence="6" type="ORF">J5Y10_19315</name>
</gene>
<dbReference type="PANTHER" id="PTHR11117">
    <property type="entry name" value="SUCCINYL-COA LIGASE SUBUNIT ALPHA"/>
    <property type="match status" value="1"/>
</dbReference>
<feature type="domain" description="CoA-binding" evidence="5">
    <location>
        <begin position="4"/>
        <end position="101"/>
    </location>
</feature>
<evidence type="ECO:0000256" key="3">
    <source>
        <dbReference type="ARBA" id="ARBA00022741"/>
    </source>
</evidence>
<dbReference type="PANTHER" id="PTHR11117:SF2">
    <property type="entry name" value="SUCCINATE--COA LIGASE [ADP_GDP-FORMING] SUBUNIT ALPHA, MITOCHONDRIAL"/>
    <property type="match status" value="1"/>
</dbReference>
<dbReference type="GO" id="GO:0006099">
    <property type="term" value="P:tricarboxylic acid cycle"/>
    <property type="evidence" value="ECO:0007669"/>
    <property type="project" value="UniProtKB-KW"/>
</dbReference>
<protein>
    <submittedName>
        <fullName evidence="6">Succinate--CoA ligase subunit alpha</fullName>
    </submittedName>
</protein>
<evidence type="ECO:0000256" key="1">
    <source>
        <dbReference type="ARBA" id="ARBA00022532"/>
    </source>
</evidence>
<evidence type="ECO:0000259" key="5">
    <source>
        <dbReference type="SMART" id="SM00881"/>
    </source>
</evidence>
<dbReference type="Gene3D" id="3.40.50.720">
    <property type="entry name" value="NAD(P)-binding Rossmann-like Domain"/>
    <property type="match status" value="1"/>
</dbReference>
<dbReference type="InterPro" id="IPR016102">
    <property type="entry name" value="Succinyl-CoA_synth-like"/>
</dbReference>
<dbReference type="Pfam" id="PF02629">
    <property type="entry name" value="CoA_binding"/>
    <property type="match status" value="1"/>
</dbReference>
<dbReference type="Gene3D" id="3.40.50.261">
    <property type="entry name" value="Succinyl-CoA synthetase domains"/>
    <property type="match status" value="1"/>
</dbReference>
<dbReference type="Pfam" id="PF00549">
    <property type="entry name" value="Ligase_CoA"/>
    <property type="match status" value="1"/>
</dbReference>
<dbReference type="GO" id="GO:0000166">
    <property type="term" value="F:nucleotide binding"/>
    <property type="evidence" value="ECO:0007669"/>
    <property type="project" value="UniProtKB-KW"/>
</dbReference>
<keyword evidence="2 6" id="KW-0436">Ligase</keyword>
<dbReference type="GO" id="GO:0009361">
    <property type="term" value="C:succinate-CoA ligase complex (ADP-forming)"/>
    <property type="evidence" value="ECO:0007669"/>
    <property type="project" value="TreeGrafter"/>
</dbReference>
<organism evidence="6 7">
    <name type="scientific">Roseomonas indoligenes</name>
    <dbReference type="NCBI Taxonomy" id="2820811"/>
    <lineage>
        <taxon>Bacteria</taxon>
        <taxon>Pseudomonadati</taxon>
        <taxon>Pseudomonadota</taxon>
        <taxon>Alphaproteobacteria</taxon>
        <taxon>Acetobacterales</taxon>
        <taxon>Roseomonadaceae</taxon>
        <taxon>Roseomonas</taxon>
    </lineage>
</organism>
<accession>A0A940N1D7</accession>
<dbReference type="SMART" id="SM00881">
    <property type="entry name" value="CoA_binding"/>
    <property type="match status" value="1"/>
</dbReference>
<dbReference type="InterPro" id="IPR003781">
    <property type="entry name" value="CoA-bd"/>
</dbReference>
<name>A0A940N1D7_9PROT</name>
<dbReference type="RefSeq" id="WP_209375739.1">
    <property type="nucleotide sequence ID" value="NZ_JAGIZA010000013.1"/>
</dbReference>
<dbReference type="PRINTS" id="PR01798">
    <property type="entry name" value="SCOASYNTHASE"/>
</dbReference>
<dbReference type="AlphaFoldDB" id="A0A940N1D7"/>
<evidence type="ECO:0000256" key="4">
    <source>
        <dbReference type="PIRSR" id="PIRSR001553-1"/>
    </source>
</evidence>
<dbReference type="InterPro" id="IPR005810">
    <property type="entry name" value="CoA_lig_alpha"/>
</dbReference>